<dbReference type="EMBL" id="CP136336">
    <property type="protein sequence ID" value="WOB06850.1"/>
    <property type="molecule type" value="Genomic_DNA"/>
</dbReference>
<gene>
    <name evidence="1" type="ORF">RXV79_18230</name>
</gene>
<organism evidence="1 2">
    <name type="scientific">Piscinibacter gummiphilus</name>
    <dbReference type="NCBI Taxonomy" id="946333"/>
    <lineage>
        <taxon>Bacteria</taxon>
        <taxon>Pseudomonadati</taxon>
        <taxon>Pseudomonadota</taxon>
        <taxon>Betaproteobacteria</taxon>
        <taxon>Burkholderiales</taxon>
        <taxon>Sphaerotilaceae</taxon>
        <taxon>Piscinibacter</taxon>
    </lineage>
</organism>
<evidence type="ECO:0000313" key="2">
    <source>
        <dbReference type="Proteomes" id="UP001303946"/>
    </source>
</evidence>
<proteinExistence type="predicted"/>
<reference evidence="1 2" key="1">
    <citation type="submission" date="2023-10" db="EMBL/GenBank/DDBJ databases">
        <title>Bacteria for the degradation of biodegradable plastic PBAT(Polybutylene adipate terephthalate).</title>
        <authorList>
            <person name="Weon H.-Y."/>
            <person name="Yeon J."/>
        </authorList>
    </citation>
    <scope>NUCLEOTIDE SEQUENCE [LARGE SCALE GENOMIC DNA]</scope>
    <source>
        <strain evidence="1 2">SBD 7-3</strain>
    </source>
</reference>
<dbReference type="Proteomes" id="UP001303946">
    <property type="component" value="Chromosome"/>
</dbReference>
<name>A0ABZ0CPE2_9BURK</name>
<dbReference type="RefSeq" id="WP_201970155.1">
    <property type="nucleotide sequence ID" value="NZ_CP136336.1"/>
</dbReference>
<evidence type="ECO:0000313" key="1">
    <source>
        <dbReference type="EMBL" id="WOB06850.1"/>
    </source>
</evidence>
<keyword evidence="2" id="KW-1185">Reference proteome</keyword>
<accession>A0ABZ0CPE2</accession>
<protein>
    <submittedName>
        <fullName evidence="1">Uncharacterized protein</fullName>
    </submittedName>
</protein>
<sequence length="126" mass="14025">MHAVLLLSSSTPVAGLSDLAVQVFAALGLTEYEERESSNHPPDDHYFCGYARSVTVEVCDSDESEMSEYPYWLVLTDKTSWKDSKTELVAEPESVAQKLAKAGFKVFIPTEGWGQKDWKADGKVFE</sequence>